<dbReference type="Pfam" id="PF01553">
    <property type="entry name" value="Acyltransferase"/>
    <property type="match status" value="1"/>
</dbReference>
<dbReference type="SUPFAM" id="SSF69593">
    <property type="entry name" value="Glycerol-3-phosphate (1)-acyltransferase"/>
    <property type="match status" value="1"/>
</dbReference>
<dbReference type="AlphaFoldDB" id="A0A2M6WU20"/>
<keyword evidence="3" id="KW-0472">Membrane</keyword>
<evidence type="ECO:0000256" key="1">
    <source>
        <dbReference type="ARBA" id="ARBA00022679"/>
    </source>
</evidence>
<evidence type="ECO:0000313" key="6">
    <source>
        <dbReference type="Proteomes" id="UP000228533"/>
    </source>
</evidence>
<dbReference type="CDD" id="cd07989">
    <property type="entry name" value="LPLAT_AGPAT-like"/>
    <property type="match status" value="1"/>
</dbReference>
<keyword evidence="3" id="KW-0812">Transmembrane</keyword>
<dbReference type="SMART" id="SM00563">
    <property type="entry name" value="PlsC"/>
    <property type="match status" value="1"/>
</dbReference>
<organism evidence="5 6">
    <name type="scientific">Candidatus Falkowbacteria bacterium CG10_big_fil_rev_8_21_14_0_10_37_14</name>
    <dbReference type="NCBI Taxonomy" id="1974561"/>
    <lineage>
        <taxon>Bacteria</taxon>
        <taxon>Candidatus Falkowiibacteriota</taxon>
    </lineage>
</organism>
<dbReference type="GO" id="GO:0003841">
    <property type="term" value="F:1-acylglycerol-3-phosphate O-acyltransferase activity"/>
    <property type="evidence" value="ECO:0007669"/>
    <property type="project" value="TreeGrafter"/>
</dbReference>
<dbReference type="InterPro" id="IPR002123">
    <property type="entry name" value="Plipid/glycerol_acylTrfase"/>
</dbReference>
<accession>A0A2M6WU20</accession>
<protein>
    <recommendedName>
        <fullName evidence="4">Phospholipid/glycerol acyltransferase domain-containing protein</fullName>
    </recommendedName>
</protein>
<keyword evidence="1" id="KW-0808">Transferase</keyword>
<evidence type="ECO:0000313" key="5">
    <source>
        <dbReference type="EMBL" id="PIT96285.1"/>
    </source>
</evidence>
<dbReference type="GO" id="GO:0006654">
    <property type="term" value="P:phosphatidic acid biosynthetic process"/>
    <property type="evidence" value="ECO:0007669"/>
    <property type="project" value="TreeGrafter"/>
</dbReference>
<dbReference type="PANTHER" id="PTHR10434:SF40">
    <property type="entry name" value="1-ACYL-SN-GLYCEROL-3-PHOSPHATE ACYLTRANSFERASE"/>
    <property type="match status" value="1"/>
</dbReference>
<evidence type="ECO:0000256" key="3">
    <source>
        <dbReference type="SAM" id="Phobius"/>
    </source>
</evidence>
<evidence type="ECO:0000259" key="4">
    <source>
        <dbReference type="SMART" id="SM00563"/>
    </source>
</evidence>
<keyword evidence="2" id="KW-0012">Acyltransferase</keyword>
<sequence>MLMVKKLIAETVGYCVGLSLAILFWTLDKLGLLKVTGWERLPKELKKIIIVSNHPSLWEPLALSYLFCRQYVFDFKRAPYNLPDANNYYRQWFSFLWWPIRTRFIPVERNVYSVANFMTVYRTILKVLDAGGNLIIFPEGGRTSSVVISGALQTSSKGKKLRYFSDGAAAVALSAKAIIVPVWLDGFEKVLPRGSWLPRIWRRCSIKIGEPINAGTIQLSKNSLNRLLEKTVLALADE</sequence>
<gene>
    <name evidence="5" type="ORF">COT94_01170</name>
</gene>
<dbReference type="PANTHER" id="PTHR10434">
    <property type="entry name" value="1-ACYL-SN-GLYCEROL-3-PHOSPHATE ACYLTRANSFERASE"/>
    <property type="match status" value="1"/>
</dbReference>
<reference evidence="6" key="1">
    <citation type="submission" date="2017-09" db="EMBL/GenBank/DDBJ databases">
        <title>Depth-based differentiation of microbial function through sediment-hosted aquifers and enrichment of novel symbionts in the deep terrestrial subsurface.</title>
        <authorList>
            <person name="Probst A.J."/>
            <person name="Ladd B."/>
            <person name="Jarett J.K."/>
            <person name="Geller-Mcgrath D.E."/>
            <person name="Sieber C.M.K."/>
            <person name="Emerson J.B."/>
            <person name="Anantharaman K."/>
            <person name="Thomas B.C."/>
            <person name="Malmstrom R."/>
            <person name="Stieglmeier M."/>
            <person name="Klingl A."/>
            <person name="Woyke T."/>
            <person name="Ryan C.M."/>
            <person name="Banfield J.F."/>
        </authorList>
    </citation>
    <scope>NUCLEOTIDE SEQUENCE [LARGE SCALE GENOMIC DNA]</scope>
</reference>
<feature type="domain" description="Phospholipid/glycerol acyltransferase" evidence="4">
    <location>
        <begin position="48"/>
        <end position="187"/>
    </location>
</feature>
<dbReference type="EMBL" id="PFAM01000008">
    <property type="protein sequence ID" value="PIT96285.1"/>
    <property type="molecule type" value="Genomic_DNA"/>
</dbReference>
<comment type="caution">
    <text evidence="5">The sequence shown here is derived from an EMBL/GenBank/DDBJ whole genome shotgun (WGS) entry which is preliminary data.</text>
</comment>
<proteinExistence type="predicted"/>
<keyword evidence="3" id="KW-1133">Transmembrane helix</keyword>
<evidence type="ECO:0000256" key="2">
    <source>
        <dbReference type="ARBA" id="ARBA00023315"/>
    </source>
</evidence>
<name>A0A2M6WU20_9BACT</name>
<dbReference type="Proteomes" id="UP000228533">
    <property type="component" value="Unassembled WGS sequence"/>
</dbReference>
<feature type="transmembrane region" description="Helical" evidence="3">
    <location>
        <begin position="7"/>
        <end position="27"/>
    </location>
</feature>